<reference evidence="2" key="1">
    <citation type="journal article" date="2015" name="Nat. Plants">
        <title>Genome expansion of Arabis alpina linked with retrotransposition and reduced symmetric DNA methylation.</title>
        <authorList>
            <person name="Willing E.M."/>
            <person name="Rawat V."/>
            <person name="Mandakova T."/>
            <person name="Maumus F."/>
            <person name="James G.V."/>
            <person name="Nordstroem K.J."/>
            <person name="Becker C."/>
            <person name="Warthmann N."/>
            <person name="Chica C."/>
            <person name="Szarzynska B."/>
            <person name="Zytnicki M."/>
            <person name="Albani M.C."/>
            <person name="Kiefer C."/>
            <person name="Bergonzi S."/>
            <person name="Castaings L."/>
            <person name="Mateos J.L."/>
            <person name="Berns M.C."/>
            <person name="Bujdoso N."/>
            <person name="Piofczyk T."/>
            <person name="de Lorenzo L."/>
            <person name="Barrero-Sicilia C."/>
            <person name="Mateos I."/>
            <person name="Piednoel M."/>
            <person name="Hagmann J."/>
            <person name="Chen-Min-Tao R."/>
            <person name="Iglesias-Fernandez R."/>
            <person name="Schuster S.C."/>
            <person name="Alonso-Blanco C."/>
            <person name="Roudier F."/>
            <person name="Carbonero P."/>
            <person name="Paz-Ares J."/>
            <person name="Davis S.J."/>
            <person name="Pecinka A."/>
            <person name="Quesneville H."/>
            <person name="Colot V."/>
            <person name="Lysak M.A."/>
            <person name="Weigel D."/>
            <person name="Coupland G."/>
            <person name="Schneeberger K."/>
        </authorList>
    </citation>
    <scope>NUCLEOTIDE SEQUENCE [LARGE SCALE GENOMIC DNA]</scope>
    <source>
        <strain evidence="2">cv. Pajares</strain>
    </source>
</reference>
<gene>
    <name evidence="1" type="ordered locus">AALP_Aa8g200100</name>
</gene>
<sequence>MFFHRDLVSSSIFDSSIHSSILLCDSNQCVTNFFILRISRSASRSSLSLMKATKLLISSSLSSSSAGFEIIWLSVF</sequence>
<evidence type="ECO:0000313" key="2">
    <source>
        <dbReference type="Proteomes" id="UP000029120"/>
    </source>
</evidence>
<dbReference type="Gramene" id="KFK26077">
    <property type="protein sequence ID" value="KFK26077"/>
    <property type="gene ID" value="AALP_AA8G200100"/>
</dbReference>
<organism evidence="1 2">
    <name type="scientific">Arabis alpina</name>
    <name type="common">Alpine rock-cress</name>
    <dbReference type="NCBI Taxonomy" id="50452"/>
    <lineage>
        <taxon>Eukaryota</taxon>
        <taxon>Viridiplantae</taxon>
        <taxon>Streptophyta</taxon>
        <taxon>Embryophyta</taxon>
        <taxon>Tracheophyta</taxon>
        <taxon>Spermatophyta</taxon>
        <taxon>Magnoliopsida</taxon>
        <taxon>eudicotyledons</taxon>
        <taxon>Gunneridae</taxon>
        <taxon>Pentapetalae</taxon>
        <taxon>rosids</taxon>
        <taxon>malvids</taxon>
        <taxon>Brassicales</taxon>
        <taxon>Brassicaceae</taxon>
        <taxon>Arabideae</taxon>
        <taxon>Arabis</taxon>
    </lineage>
</organism>
<protein>
    <submittedName>
        <fullName evidence="1">Uncharacterized protein</fullName>
    </submittedName>
</protein>
<evidence type="ECO:0000313" key="1">
    <source>
        <dbReference type="EMBL" id="KFK26077.1"/>
    </source>
</evidence>
<proteinExistence type="predicted"/>
<dbReference type="EMBL" id="CM002876">
    <property type="protein sequence ID" value="KFK26077.1"/>
    <property type="molecule type" value="Genomic_DNA"/>
</dbReference>
<dbReference type="AlphaFoldDB" id="A0A087G875"/>
<keyword evidence="2" id="KW-1185">Reference proteome</keyword>
<dbReference type="Proteomes" id="UP000029120">
    <property type="component" value="Chromosome 8"/>
</dbReference>
<name>A0A087G875_ARAAL</name>
<accession>A0A087G875</accession>